<comment type="function">
    <text evidence="5">Non-catalytic subunit of the queuine tRNA-ribosyltransferase (TGT) that catalyzes the base-exchange of a guanine (G) residue with queuine (Q) at position 34 (anticodon wobble position) in tRNAs with GU(N) anticodons (tRNA-Asp, -Asn, -His and -Tyr), resulting in the hypermodified nucleoside queuosine (7-(((4,5-cis-dihydroxy-2-cyclopenten-1-yl)amino)methyl)-7-deazaguanosine).</text>
</comment>
<comment type="cofactor">
    <cofactor evidence="5">
        <name>Zn(2+)</name>
        <dbReference type="ChEBI" id="CHEBI:29105"/>
    </cofactor>
    <text evidence="5">Binds 1 zinc ion per subunit.</text>
</comment>
<dbReference type="EMBL" id="CAJHJT010000034">
    <property type="protein sequence ID" value="CAD7002970.1"/>
    <property type="molecule type" value="Genomic_DNA"/>
</dbReference>
<accession>A0A811UVJ0</accession>
<feature type="binding site" evidence="5">
    <location>
        <position position="348"/>
    </location>
    <ligand>
        <name>Zn(2+)</name>
        <dbReference type="ChEBI" id="CHEBI:29105"/>
    </ligand>
</feature>
<keyword evidence="3 5" id="KW-0479">Metal-binding</keyword>
<evidence type="ECO:0000259" key="6">
    <source>
        <dbReference type="Pfam" id="PF01702"/>
    </source>
</evidence>
<evidence type="ECO:0000313" key="8">
    <source>
        <dbReference type="Proteomes" id="UP000606786"/>
    </source>
</evidence>
<evidence type="ECO:0000256" key="4">
    <source>
        <dbReference type="ARBA" id="ARBA00022833"/>
    </source>
</evidence>
<dbReference type="PANTHER" id="PTHR46064:SF1">
    <property type="entry name" value="QUEUINE TRNA-RIBOSYLTRANSFERASE ACCESSORY SUBUNIT 2"/>
    <property type="match status" value="1"/>
</dbReference>
<evidence type="ECO:0000256" key="2">
    <source>
        <dbReference type="ARBA" id="ARBA00022694"/>
    </source>
</evidence>
<dbReference type="NCBIfam" id="TIGR00449">
    <property type="entry name" value="tgt_general"/>
    <property type="match status" value="1"/>
</dbReference>
<keyword evidence="8" id="KW-1185">Reference proteome</keyword>
<feature type="binding site" evidence="5">
    <location>
        <position position="350"/>
    </location>
    <ligand>
        <name>Zn(2+)</name>
        <dbReference type="ChEBI" id="CHEBI:29105"/>
    </ligand>
</feature>
<dbReference type="SUPFAM" id="SSF51713">
    <property type="entry name" value="tRNA-guanine transglycosylase"/>
    <property type="match status" value="1"/>
</dbReference>
<keyword evidence="4 5" id="KW-0862">Zinc</keyword>
<gene>
    <name evidence="7" type="ORF">CCAP1982_LOCUS11434</name>
</gene>
<sequence length="444" mass="50723">MKFVIEKISKSSGRLGYLVQTETEKRFRTPLLVQTTKGGSIPYLSREVFDYVTEEVPALQFTLSTIDHMVESLKLFNGTFGAYVGYPECLSFLIIRDSCELIPSGHNDKDIIPLFTRRGKEHITVKRYMDTVETLKPDIYQGLCDADTNLESSKKRIIKCVDRTAQFMDACYERHQNSKVLKKCALFAPIVGGYSTHARCESIKHAKAKGEKLANGYIFEGFHNYGLSACQVDSEQLIKVMTHCLNELSDDKPKMMPGAYTPPVMLELISLGVDIFDTSYAYCAASNFKALTFNFNLKTVENATSQPFLEISNERYLNIYVNMLNLSNKYLFQINSLKEDFTPLIRDCSCLTCRKHTRAYLNHLYKTKELLGPILLMIHNLHHMMHFFSTICKCIADDNLPDLIKLIKFQRGSLAVDYSIKPNTKIISKNDQDKNYTILNDDQK</sequence>
<feature type="binding site" evidence="5">
    <location>
        <position position="353"/>
    </location>
    <ligand>
        <name>Zn(2+)</name>
        <dbReference type="ChEBI" id="CHEBI:29105"/>
    </ligand>
</feature>
<keyword evidence="1 5" id="KW-0963">Cytoplasm</keyword>
<comment type="subcellular location">
    <subcellularLocation>
        <location evidence="5">Cytoplasm</location>
    </subcellularLocation>
</comment>
<name>A0A811UVJ0_CERCA</name>
<comment type="subunit">
    <text evidence="5">Heterodimer of a catalytic subunit and an accessory subunit.</text>
</comment>
<comment type="caution">
    <text evidence="7">The sequence shown here is derived from an EMBL/GenBank/DDBJ whole genome shotgun (WGS) entry which is preliminary data.</text>
</comment>
<dbReference type="GO" id="GO:0005737">
    <property type="term" value="C:cytoplasm"/>
    <property type="evidence" value="ECO:0007669"/>
    <property type="project" value="UniProtKB-SubCell"/>
</dbReference>
<dbReference type="PANTHER" id="PTHR46064">
    <property type="entry name" value="QUEUINE TRNA-RIBOSYLTRANSFERASE ACCESSORY SUBUNIT 2"/>
    <property type="match status" value="1"/>
</dbReference>
<comment type="similarity">
    <text evidence="5">Belongs to the queuine tRNA-ribosyltransferase family. QTRT2 subfamily.</text>
</comment>
<evidence type="ECO:0000313" key="7">
    <source>
        <dbReference type="EMBL" id="CAD7002970.1"/>
    </source>
</evidence>
<reference evidence="7" key="1">
    <citation type="submission" date="2020-11" db="EMBL/GenBank/DDBJ databases">
        <authorList>
            <person name="Whitehead M."/>
        </authorList>
    </citation>
    <scope>NUCLEOTIDE SEQUENCE</scope>
    <source>
        <strain evidence="7">EGII</strain>
    </source>
</reference>
<dbReference type="InterPro" id="IPR002616">
    <property type="entry name" value="tRNA_ribo_trans-like"/>
</dbReference>
<proteinExistence type="inferred from homology"/>
<keyword evidence="2 5" id="KW-0819">tRNA processing</keyword>
<feature type="domain" description="tRNA-guanine(15) transglycosylase-like" evidence="6">
    <location>
        <begin position="13"/>
        <end position="405"/>
    </location>
</feature>
<evidence type="ECO:0000256" key="3">
    <source>
        <dbReference type="ARBA" id="ARBA00022723"/>
    </source>
</evidence>
<dbReference type="OrthoDB" id="27601at2759"/>
<protein>
    <recommendedName>
        <fullName evidence="5">Queuine tRNA-ribosyltransferase accessory subunit 2</fullName>
    </recommendedName>
    <alternativeName>
        <fullName evidence="5">Queuine tRNA-ribosyltransferase domain-containing protein 1</fullName>
    </alternativeName>
</protein>
<dbReference type="AlphaFoldDB" id="A0A811UVJ0"/>
<dbReference type="InterPro" id="IPR050852">
    <property type="entry name" value="Queuine_tRNA-ribosyltrfase"/>
</dbReference>
<organism evidence="7 8">
    <name type="scientific">Ceratitis capitata</name>
    <name type="common">Mediterranean fruit fly</name>
    <name type="synonym">Tephritis capitata</name>
    <dbReference type="NCBI Taxonomy" id="7213"/>
    <lineage>
        <taxon>Eukaryota</taxon>
        <taxon>Metazoa</taxon>
        <taxon>Ecdysozoa</taxon>
        <taxon>Arthropoda</taxon>
        <taxon>Hexapoda</taxon>
        <taxon>Insecta</taxon>
        <taxon>Pterygota</taxon>
        <taxon>Neoptera</taxon>
        <taxon>Endopterygota</taxon>
        <taxon>Diptera</taxon>
        <taxon>Brachycera</taxon>
        <taxon>Muscomorpha</taxon>
        <taxon>Tephritoidea</taxon>
        <taxon>Tephritidae</taxon>
        <taxon>Ceratitis</taxon>
        <taxon>Ceratitis</taxon>
    </lineage>
</organism>
<dbReference type="Pfam" id="PF01702">
    <property type="entry name" value="TGT"/>
    <property type="match status" value="1"/>
</dbReference>
<dbReference type="Gene3D" id="3.20.20.105">
    <property type="entry name" value="Queuine tRNA-ribosyltransferase-like"/>
    <property type="match status" value="1"/>
</dbReference>
<dbReference type="GO" id="GO:0046872">
    <property type="term" value="F:metal ion binding"/>
    <property type="evidence" value="ECO:0007669"/>
    <property type="project" value="UniProtKB-KW"/>
</dbReference>
<dbReference type="Proteomes" id="UP000606786">
    <property type="component" value="Unassembled WGS sequence"/>
</dbReference>
<evidence type="ECO:0000256" key="5">
    <source>
        <dbReference type="HAMAP-Rule" id="MF_03043"/>
    </source>
</evidence>
<dbReference type="GO" id="GO:0006400">
    <property type="term" value="P:tRNA modification"/>
    <property type="evidence" value="ECO:0007669"/>
    <property type="project" value="InterPro"/>
</dbReference>
<evidence type="ECO:0000256" key="1">
    <source>
        <dbReference type="ARBA" id="ARBA00022490"/>
    </source>
</evidence>
<dbReference type="InterPro" id="IPR028592">
    <property type="entry name" value="QTRTD1"/>
</dbReference>
<dbReference type="InterPro" id="IPR036511">
    <property type="entry name" value="TGT-like_sf"/>
</dbReference>
<dbReference type="GO" id="GO:0008479">
    <property type="term" value="F:tRNA-guanosine(34) queuine transglycosylase activity"/>
    <property type="evidence" value="ECO:0007669"/>
    <property type="project" value="UniProtKB-UniRule"/>
</dbReference>
<dbReference type="HAMAP" id="MF_03043">
    <property type="entry name" value="QTRT2"/>
    <property type="match status" value="1"/>
</dbReference>
<feature type="binding site" evidence="5">
    <location>
        <position position="379"/>
    </location>
    <ligand>
        <name>Zn(2+)</name>
        <dbReference type="ChEBI" id="CHEBI:29105"/>
    </ligand>
</feature>